<name>A0A495SE03_9FLAO</name>
<dbReference type="EMBL" id="RBXB01000002">
    <property type="protein sequence ID" value="RKS98235.1"/>
    <property type="molecule type" value="Genomic_DNA"/>
</dbReference>
<gene>
    <name evidence="1" type="ORF">BCF58_2376</name>
</gene>
<protein>
    <submittedName>
        <fullName evidence="1">Uncharacterized protein</fullName>
    </submittedName>
</protein>
<proteinExistence type="predicted"/>
<comment type="caution">
    <text evidence="1">The sequence shown here is derived from an EMBL/GenBank/DDBJ whole genome shotgun (WGS) entry which is preliminary data.</text>
</comment>
<evidence type="ECO:0000313" key="1">
    <source>
        <dbReference type="EMBL" id="RKS98235.1"/>
    </source>
</evidence>
<accession>A0A495SE03</accession>
<sequence>MKIALSIVLLSTSIICYSQSKKDFKESELSNRFENSISKKEDGNILNVWTKDQIIKTAICLKKNYKIPFKSHPEFLKENEFYKNKNDRENKEVNTNSKMWQTYYLSEGEKQFPKCFKES</sequence>
<dbReference type="RefSeq" id="WP_121461948.1">
    <property type="nucleotide sequence ID" value="NZ_RBXB01000002.1"/>
</dbReference>
<reference evidence="1 2" key="1">
    <citation type="submission" date="2018-10" db="EMBL/GenBank/DDBJ databases">
        <title>Genomic Encyclopedia of Archaeal and Bacterial Type Strains, Phase II (KMG-II): from individual species to whole genera.</title>
        <authorList>
            <person name="Goeker M."/>
        </authorList>
    </citation>
    <scope>NUCLEOTIDE SEQUENCE [LARGE SCALE GENOMIC DNA]</scope>
    <source>
        <strain evidence="1 2">DSM 14219</strain>
    </source>
</reference>
<dbReference type="AlphaFoldDB" id="A0A495SE03"/>
<dbReference type="Proteomes" id="UP000272428">
    <property type="component" value="Unassembled WGS sequence"/>
</dbReference>
<keyword evidence="2" id="KW-1185">Reference proteome</keyword>
<organism evidence="1 2">
    <name type="scientific">Chryseobacterium defluvii</name>
    <dbReference type="NCBI Taxonomy" id="160396"/>
    <lineage>
        <taxon>Bacteria</taxon>
        <taxon>Pseudomonadati</taxon>
        <taxon>Bacteroidota</taxon>
        <taxon>Flavobacteriia</taxon>
        <taxon>Flavobacteriales</taxon>
        <taxon>Weeksellaceae</taxon>
        <taxon>Chryseobacterium group</taxon>
        <taxon>Chryseobacterium</taxon>
    </lineage>
</organism>
<evidence type="ECO:0000313" key="2">
    <source>
        <dbReference type="Proteomes" id="UP000272428"/>
    </source>
</evidence>